<gene>
    <name evidence="1" type="ORF">E7V67_011460</name>
</gene>
<accession>A0ABZ1USI9</accession>
<name>A0ABZ1USI9_9BURK</name>
<keyword evidence="2" id="KW-1185">Reference proteome</keyword>
<sequence length="133" mass="14729">MTALFDPDDLAIVPIRALQEHLVGLLEKQPRTIRELVILTGWSVDAIRVRLRLLQDAGRIHHQDVQLRQGVLYVWHAGPTPYAPVPKRVHRDDPRQSTVTAYPSNAVRDPFVAALFGAPVRTGMLAGILSGEG</sequence>
<evidence type="ECO:0000313" key="1">
    <source>
        <dbReference type="EMBL" id="WUR15686.1"/>
    </source>
</evidence>
<dbReference type="Proteomes" id="UP000321323">
    <property type="component" value="Chromosome"/>
</dbReference>
<organism evidence="1 2">
    <name type="scientific">[Empedobacter] haloabium</name>
    <dbReference type="NCBI Taxonomy" id="592317"/>
    <lineage>
        <taxon>Bacteria</taxon>
        <taxon>Pseudomonadati</taxon>
        <taxon>Pseudomonadota</taxon>
        <taxon>Betaproteobacteria</taxon>
        <taxon>Burkholderiales</taxon>
        <taxon>Oxalobacteraceae</taxon>
        <taxon>Telluria group</taxon>
        <taxon>Telluria group incertae sedis</taxon>
    </lineage>
</organism>
<proteinExistence type="predicted"/>
<reference evidence="1 2" key="1">
    <citation type="journal article" date="2019" name="Int. J. Syst. Evol. Microbiol.">
        <title>The Draft Whole-Genome Sequence of the Antibiotic Producer Empedobacter haloabium ATCC 31962 Provides Indications for Its Taxonomic Reclassification.</title>
        <authorList>
            <person name="Miess H."/>
            <person name="Arlt P."/>
            <person name="Apel A.K."/>
            <person name="Weber T."/>
            <person name="Nieselt K."/>
            <person name="Hanssen F."/>
            <person name="Czemmel S."/>
            <person name="Nahnsen S."/>
            <person name="Gross H."/>
        </authorList>
    </citation>
    <scope>NUCLEOTIDE SEQUENCE [LARGE SCALE GENOMIC DNA]</scope>
    <source>
        <strain evidence="1 2">ATCC 31962</strain>
    </source>
</reference>
<evidence type="ECO:0000313" key="2">
    <source>
        <dbReference type="Proteomes" id="UP000321323"/>
    </source>
</evidence>
<protein>
    <recommendedName>
        <fullName evidence="3">ArsR family transcriptional regulator</fullName>
    </recommendedName>
</protein>
<evidence type="ECO:0008006" key="3">
    <source>
        <dbReference type="Google" id="ProtNLM"/>
    </source>
</evidence>
<dbReference type="EMBL" id="CP136508">
    <property type="protein sequence ID" value="WUR15686.1"/>
    <property type="molecule type" value="Genomic_DNA"/>
</dbReference>